<protein>
    <submittedName>
        <fullName evidence="2">Uncharacterized protein</fullName>
    </submittedName>
</protein>
<dbReference type="PANTHER" id="PTHR46513:SF7">
    <property type="entry name" value="LDL RECEPTOR RELATED PROTEIN 1B"/>
    <property type="match status" value="1"/>
</dbReference>
<dbReference type="PANTHER" id="PTHR46513">
    <property type="entry name" value="VITELLOGENIN RECEPTOR-LIKE PROTEIN-RELATED-RELATED"/>
    <property type="match status" value="1"/>
</dbReference>
<dbReference type="Proteomes" id="UP001529510">
    <property type="component" value="Unassembled WGS sequence"/>
</dbReference>
<feature type="non-terminal residue" evidence="2">
    <location>
        <position position="66"/>
    </location>
</feature>
<dbReference type="EMBL" id="JAMKFB020000009">
    <property type="protein sequence ID" value="KAL0184603.1"/>
    <property type="molecule type" value="Genomic_DNA"/>
</dbReference>
<organism evidence="2 3">
    <name type="scientific">Cirrhinus mrigala</name>
    <name type="common">Mrigala</name>
    <dbReference type="NCBI Taxonomy" id="683832"/>
    <lineage>
        <taxon>Eukaryota</taxon>
        <taxon>Metazoa</taxon>
        <taxon>Chordata</taxon>
        <taxon>Craniata</taxon>
        <taxon>Vertebrata</taxon>
        <taxon>Euteleostomi</taxon>
        <taxon>Actinopterygii</taxon>
        <taxon>Neopterygii</taxon>
        <taxon>Teleostei</taxon>
        <taxon>Ostariophysi</taxon>
        <taxon>Cypriniformes</taxon>
        <taxon>Cyprinidae</taxon>
        <taxon>Labeoninae</taxon>
        <taxon>Labeonini</taxon>
        <taxon>Cirrhinus</taxon>
    </lineage>
</organism>
<dbReference type="SUPFAM" id="SSF63825">
    <property type="entry name" value="YWTD domain"/>
    <property type="match status" value="1"/>
</dbReference>
<dbReference type="SMART" id="SM00135">
    <property type="entry name" value="LY"/>
    <property type="match status" value="1"/>
</dbReference>
<keyword evidence="3" id="KW-1185">Reference proteome</keyword>
<reference evidence="2 3" key="1">
    <citation type="submission" date="2024-05" db="EMBL/GenBank/DDBJ databases">
        <title>Genome sequencing and assembly of Indian major carp, Cirrhinus mrigala (Hamilton, 1822).</title>
        <authorList>
            <person name="Mohindra V."/>
            <person name="Chowdhury L.M."/>
            <person name="Lal K."/>
            <person name="Jena J.K."/>
        </authorList>
    </citation>
    <scope>NUCLEOTIDE SEQUENCE [LARGE SCALE GENOMIC DNA]</scope>
    <source>
        <strain evidence="2">CM1030</strain>
        <tissue evidence="2">Blood</tissue>
    </source>
</reference>
<dbReference type="InterPro" id="IPR011042">
    <property type="entry name" value="6-blade_b-propeller_TolB-like"/>
</dbReference>
<dbReference type="InterPro" id="IPR000033">
    <property type="entry name" value="LDLR_classB_rpt"/>
</dbReference>
<evidence type="ECO:0000313" key="2">
    <source>
        <dbReference type="EMBL" id="KAL0184603.1"/>
    </source>
</evidence>
<dbReference type="PROSITE" id="PS51120">
    <property type="entry name" value="LDLRB"/>
    <property type="match status" value="1"/>
</dbReference>
<evidence type="ECO:0000313" key="3">
    <source>
        <dbReference type="Proteomes" id="UP001529510"/>
    </source>
</evidence>
<sequence length="66" mass="7651">YVFWIDCCENPHVGRVGMDGQGQSVIVNKEIYGPSALTIDYTNKRIYWADDNHIFFANMDGSQRHR</sequence>
<feature type="repeat" description="LDL-receptor class B" evidence="1">
    <location>
        <begin position="1"/>
        <end position="43"/>
    </location>
</feature>
<dbReference type="Gene3D" id="2.120.10.30">
    <property type="entry name" value="TolB, C-terminal domain"/>
    <property type="match status" value="1"/>
</dbReference>
<feature type="non-terminal residue" evidence="2">
    <location>
        <position position="1"/>
    </location>
</feature>
<dbReference type="InterPro" id="IPR050778">
    <property type="entry name" value="Cueball_EGF_LRP_Nidogen"/>
</dbReference>
<dbReference type="AlphaFoldDB" id="A0ABD0QEI8"/>
<name>A0ABD0QEI8_CIRMR</name>
<comment type="caution">
    <text evidence="2">The sequence shown here is derived from an EMBL/GenBank/DDBJ whole genome shotgun (WGS) entry which is preliminary data.</text>
</comment>
<dbReference type="Pfam" id="PF00058">
    <property type="entry name" value="Ldl_recept_b"/>
    <property type="match status" value="1"/>
</dbReference>
<evidence type="ECO:0000256" key="1">
    <source>
        <dbReference type="PROSITE-ProRule" id="PRU00461"/>
    </source>
</evidence>
<accession>A0ABD0QEI8</accession>
<proteinExistence type="predicted"/>
<gene>
    <name evidence="2" type="ORF">M9458_020299</name>
</gene>